<accession>A0A0A8ZI23</accession>
<proteinExistence type="predicted"/>
<organism evidence="1">
    <name type="scientific">Arundo donax</name>
    <name type="common">Giant reed</name>
    <name type="synonym">Donax arundinaceus</name>
    <dbReference type="NCBI Taxonomy" id="35708"/>
    <lineage>
        <taxon>Eukaryota</taxon>
        <taxon>Viridiplantae</taxon>
        <taxon>Streptophyta</taxon>
        <taxon>Embryophyta</taxon>
        <taxon>Tracheophyta</taxon>
        <taxon>Spermatophyta</taxon>
        <taxon>Magnoliopsida</taxon>
        <taxon>Liliopsida</taxon>
        <taxon>Poales</taxon>
        <taxon>Poaceae</taxon>
        <taxon>PACMAD clade</taxon>
        <taxon>Arundinoideae</taxon>
        <taxon>Arundineae</taxon>
        <taxon>Arundo</taxon>
    </lineage>
</organism>
<evidence type="ECO:0000313" key="1">
    <source>
        <dbReference type="EMBL" id="JAD37343.1"/>
    </source>
</evidence>
<reference evidence="1" key="1">
    <citation type="submission" date="2014-09" db="EMBL/GenBank/DDBJ databases">
        <authorList>
            <person name="Magalhaes I.L.F."/>
            <person name="Oliveira U."/>
            <person name="Santos F.R."/>
            <person name="Vidigal T.H.D.A."/>
            <person name="Brescovit A.D."/>
            <person name="Santos A.J."/>
        </authorList>
    </citation>
    <scope>NUCLEOTIDE SEQUENCE</scope>
    <source>
        <tissue evidence="1">Shoot tissue taken approximately 20 cm above the soil surface</tissue>
    </source>
</reference>
<dbReference type="EMBL" id="GBRH01260552">
    <property type="protein sequence ID" value="JAD37343.1"/>
    <property type="molecule type" value="Transcribed_RNA"/>
</dbReference>
<dbReference type="AlphaFoldDB" id="A0A0A8ZI23"/>
<reference evidence="1" key="2">
    <citation type="journal article" date="2015" name="Data Brief">
        <title>Shoot transcriptome of the giant reed, Arundo donax.</title>
        <authorList>
            <person name="Barrero R.A."/>
            <person name="Guerrero F.D."/>
            <person name="Moolhuijzen P."/>
            <person name="Goolsby J.A."/>
            <person name="Tidwell J."/>
            <person name="Bellgard S.E."/>
            <person name="Bellgard M.I."/>
        </authorList>
    </citation>
    <scope>NUCLEOTIDE SEQUENCE</scope>
    <source>
        <tissue evidence="1">Shoot tissue taken approximately 20 cm above the soil surface</tissue>
    </source>
</reference>
<name>A0A0A8ZI23_ARUDO</name>
<protein>
    <submittedName>
        <fullName evidence="1">Uncharacterized protein</fullName>
    </submittedName>
</protein>
<sequence length="33" mass="3824">MKNEPPAFCKPCIQCPNFSLPFMPYRETVTVHP</sequence>